<feature type="compositionally biased region" description="Polar residues" evidence="2">
    <location>
        <begin position="17"/>
        <end position="32"/>
    </location>
</feature>
<dbReference type="AlphaFoldDB" id="A0A6A2XUM0"/>
<name>A0A6A2XUM0_HIBSY</name>
<dbReference type="EMBL" id="VEPZ02001717">
    <property type="protein sequence ID" value="KAE8662069.1"/>
    <property type="molecule type" value="Genomic_DNA"/>
</dbReference>
<feature type="coiled-coil region" evidence="1">
    <location>
        <begin position="145"/>
        <end position="186"/>
    </location>
</feature>
<gene>
    <name evidence="3" type="ORF">F3Y22_tig00113721pilonHSYRG00196</name>
</gene>
<reference evidence="3" key="1">
    <citation type="submission" date="2019-09" db="EMBL/GenBank/DDBJ databases">
        <title>Draft genome information of white flower Hibiscus syriacus.</title>
        <authorList>
            <person name="Kim Y.-M."/>
        </authorList>
    </citation>
    <scope>NUCLEOTIDE SEQUENCE [LARGE SCALE GENOMIC DNA]</scope>
    <source>
        <strain evidence="3">YM2019G1</strain>
    </source>
</reference>
<keyword evidence="1" id="KW-0175">Coiled coil</keyword>
<evidence type="ECO:0000313" key="3">
    <source>
        <dbReference type="EMBL" id="KAE8662069.1"/>
    </source>
</evidence>
<proteinExistence type="predicted"/>
<feature type="region of interest" description="Disordered" evidence="2">
    <location>
        <begin position="1"/>
        <end position="38"/>
    </location>
</feature>
<organism evidence="3 4">
    <name type="scientific">Hibiscus syriacus</name>
    <name type="common">Rose of Sharon</name>
    <dbReference type="NCBI Taxonomy" id="106335"/>
    <lineage>
        <taxon>Eukaryota</taxon>
        <taxon>Viridiplantae</taxon>
        <taxon>Streptophyta</taxon>
        <taxon>Embryophyta</taxon>
        <taxon>Tracheophyta</taxon>
        <taxon>Spermatophyta</taxon>
        <taxon>Magnoliopsida</taxon>
        <taxon>eudicotyledons</taxon>
        <taxon>Gunneridae</taxon>
        <taxon>Pentapetalae</taxon>
        <taxon>rosids</taxon>
        <taxon>malvids</taxon>
        <taxon>Malvales</taxon>
        <taxon>Malvaceae</taxon>
        <taxon>Malvoideae</taxon>
        <taxon>Hibiscus</taxon>
    </lineage>
</organism>
<comment type="caution">
    <text evidence="3">The sequence shown here is derived from an EMBL/GenBank/DDBJ whole genome shotgun (WGS) entry which is preliminary data.</text>
</comment>
<evidence type="ECO:0000256" key="1">
    <source>
        <dbReference type="SAM" id="Coils"/>
    </source>
</evidence>
<evidence type="ECO:0000256" key="2">
    <source>
        <dbReference type="SAM" id="MobiDB-lite"/>
    </source>
</evidence>
<evidence type="ECO:0000313" key="4">
    <source>
        <dbReference type="Proteomes" id="UP000436088"/>
    </source>
</evidence>
<dbReference type="Proteomes" id="UP000436088">
    <property type="component" value="Unassembled WGS sequence"/>
</dbReference>
<dbReference type="PANTHER" id="PTHR34452:SF7">
    <property type="entry name" value="MYOSIN HEAVY CHAIN-RELATED PROTEIN"/>
    <property type="match status" value="1"/>
</dbReference>
<keyword evidence="4" id="KW-1185">Reference proteome</keyword>
<protein>
    <submittedName>
        <fullName evidence="3">Uncharacterized protein</fullName>
    </submittedName>
</protein>
<sequence length="203" mass="23238">MEKKLKESNGRAAVSHGTRTPLRNNRSPTGPGSSKEVASLREKIKLLEGQIKLKETALETSTIFFLEKEQDLQKKIDDLESRVEELNKHSASFYEYELHKVVKDTKEAIESNGVISDGNLKERNDDDSLPVKEQKACVVDRDNSQDELIEELAALKERNKSMESELRDMQERYSEISLKFAEVEGERQRLVMTVRKIKTAKKS</sequence>
<accession>A0A6A2XUM0</accession>
<dbReference type="PANTHER" id="PTHR34452">
    <property type="entry name" value="MYOSIN HEAVY CHAIN-RELATED PROTEIN"/>
    <property type="match status" value="1"/>
</dbReference>